<dbReference type="RefSeq" id="WP_301417918.1">
    <property type="nucleotide sequence ID" value="NZ_CP098023.1"/>
</dbReference>
<dbReference type="Proteomes" id="UP001321520">
    <property type="component" value="Chromosome"/>
</dbReference>
<evidence type="ECO:0000313" key="2">
    <source>
        <dbReference type="Proteomes" id="UP001321520"/>
    </source>
</evidence>
<keyword evidence="2" id="KW-1185">Reference proteome</keyword>
<organism evidence="1 2">
    <name type="scientific">Microbulbifer spongiae</name>
    <dbReference type="NCBI Taxonomy" id="2944933"/>
    <lineage>
        <taxon>Bacteria</taxon>
        <taxon>Pseudomonadati</taxon>
        <taxon>Pseudomonadota</taxon>
        <taxon>Gammaproteobacteria</taxon>
        <taxon>Cellvibrionales</taxon>
        <taxon>Microbulbiferaceae</taxon>
        <taxon>Microbulbifer</taxon>
    </lineage>
</organism>
<protein>
    <submittedName>
        <fullName evidence="1">Uncharacterized protein</fullName>
    </submittedName>
</protein>
<gene>
    <name evidence="1" type="ORF">M8T91_06335</name>
</gene>
<accession>A0ABY9EHM6</accession>
<evidence type="ECO:0000313" key="1">
    <source>
        <dbReference type="EMBL" id="WKD51035.1"/>
    </source>
</evidence>
<dbReference type="EMBL" id="CP098023">
    <property type="protein sequence ID" value="WKD51035.1"/>
    <property type="molecule type" value="Genomic_DNA"/>
</dbReference>
<name>A0ABY9EHM6_9GAMM</name>
<sequence>MLIGDIELKKDEKLISESITTAILASSIYDMLKHSLVLSAENLKSHLKKWIVDDSTLKTLENKISYLALDDEMSEAAIEKRLIGSDEIVELIRSIKPRNSTTIIQTHSGQGDNVAGNKVINH</sequence>
<proteinExistence type="predicted"/>
<dbReference type="Pfam" id="PF20701">
    <property type="entry name" value="HetE-N"/>
    <property type="match status" value="1"/>
</dbReference>
<reference evidence="1 2" key="1">
    <citation type="submission" date="2022-05" db="EMBL/GenBank/DDBJ databases">
        <title>Microbulbifer sp. nov., isolated from sponge.</title>
        <authorList>
            <person name="Gao L."/>
        </authorList>
    </citation>
    <scope>NUCLEOTIDE SEQUENCE [LARGE SCALE GENOMIC DNA]</scope>
    <source>
        <strain evidence="1 2">MI-G</strain>
    </source>
</reference>